<comment type="catalytic activity">
    <reaction evidence="9">
        <text>feruloyl-polysaccharide + H2O = ferulate + polysaccharide.</text>
        <dbReference type="EC" id="3.1.1.73"/>
    </reaction>
</comment>
<dbReference type="GO" id="GO:0030600">
    <property type="term" value="F:feruloyl esterase activity"/>
    <property type="evidence" value="ECO:0007669"/>
    <property type="project" value="UniProtKB-EC"/>
</dbReference>
<dbReference type="InterPro" id="IPR029058">
    <property type="entry name" value="AB_hydrolase_fold"/>
</dbReference>
<dbReference type="SUPFAM" id="SSF53474">
    <property type="entry name" value="alpha/beta-Hydrolases"/>
    <property type="match status" value="1"/>
</dbReference>
<feature type="compositionally biased region" description="Acidic residues" evidence="10">
    <location>
        <begin position="416"/>
        <end position="454"/>
    </location>
</feature>
<proteinExistence type="predicted"/>
<feature type="chain" id="PRO_5026135985" description="feruloyl esterase" evidence="11">
    <location>
        <begin position="16"/>
        <end position="454"/>
    </location>
</feature>
<evidence type="ECO:0000256" key="5">
    <source>
        <dbReference type="ARBA" id="ARBA00022729"/>
    </source>
</evidence>
<dbReference type="EMBL" id="ML996687">
    <property type="protein sequence ID" value="KAF2404847.1"/>
    <property type="molecule type" value="Genomic_DNA"/>
</dbReference>
<dbReference type="GO" id="GO:0005576">
    <property type="term" value="C:extracellular region"/>
    <property type="evidence" value="ECO:0007669"/>
    <property type="project" value="UniProtKB-SubCell"/>
</dbReference>
<evidence type="ECO:0000256" key="8">
    <source>
        <dbReference type="ARBA" id="ARBA00023326"/>
    </source>
</evidence>
<keyword evidence="13" id="KW-1185">Reference proteome</keyword>
<evidence type="ECO:0000256" key="11">
    <source>
        <dbReference type="SAM" id="SignalP"/>
    </source>
</evidence>
<evidence type="ECO:0000313" key="13">
    <source>
        <dbReference type="Proteomes" id="UP000799640"/>
    </source>
</evidence>
<feature type="region of interest" description="Disordered" evidence="10">
    <location>
        <begin position="407"/>
        <end position="454"/>
    </location>
</feature>
<evidence type="ECO:0000313" key="12">
    <source>
        <dbReference type="EMBL" id="KAF2404847.1"/>
    </source>
</evidence>
<dbReference type="AlphaFoldDB" id="A0A6G1I9X5"/>
<dbReference type="EC" id="3.1.1.73" evidence="2"/>
<evidence type="ECO:0000256" key="6">
    <source>
        <dbReference type="ARBA" id="ARBA00022801"/>
    </source>
</evidence>
<evidence type="ECO:0000256" key="10">
    <source>
        <dbReference type="SAM" id="MobiDB-lite"/>
    </source>
</evidence>
<feature type="signal peptide" evidence="11">
    <location>
        <begin position="1"/>
        <end position="15"/>
    </location>
</feature>
<evidence type="ECO:0000256" key="4">
    <source>
        <dbReference type="ARBA" id="ARBA00022651"/>
    </source>
</evidence>
<evidence type="ECO:0000256" key="3">
    <source>
        <dbReference type="ARBA" id="ARBA00022525"/>
    </source>
</evidence>
<keyword evidence="8" id="KW-0624">Polysaccharide degradation</keyword>
<keyword evidence="5 11" id="KW-0732">Signal</keyword>
<sequence>MLALLILSLLASAYAAPSHACTKAEDSPIDWRPKANETRVFRVGHDRNSGREIHVTIPPDFGKNSSEPAPLILAFHDKEMLPLELASASHLSDPNINRNAVVVYPLARNDTWQSDIVVRRWRKNIEQPEYADDIAFVSSIIDDLGSIICHDTSRVYATGMGTGGGLVNLLACDPALSTQITAFGIVAGGFGGRRHAPIWETCAPGRSPVPMLEVHGDEDRILPYFLNEWESAKRRRAVPAFLDEWSDLNGCGEPVGETMDARDATGTDVKVTKLSSGGWVSEGEAYNGGAWRLAKSCPGINGTAPKIEFKPGERLSAHDPEHFTLLHYRLKGFGHGWPLLRLKGADRVFDTTALLLDWFKIHKLPIHLALRVTPQTSTMRVPVDQAAAAVEAIREAGGDVQNVLKDAGDAARGANEGDDGADVADDADVDADDGADVADDADVDADDEPEHDEL</sequence>
<organism evidence="12 13">
    <name type="scientific">Trichodelitschia bisporula</name>
    <dbReference type="NCBI Taxonomy" id="703511"/>
    <lineage>
        <taxon>Eukaryota</taxon>
        <taxon>Fungi</taxon>
        <taxon>Dikarya</taxon>
        <taxon>Ascomycota</taxon>
        <taxon>Pezizomycotina</taxon>
        <taxon>Dothideomycetes</taxon>
        <taxon>Dothideomycetes incertae sedis</taxon>
        <taxon>Phaeotrichales</taxon>
        <taxon>Phaeotrichaceae</taxon>
        <taxon>Trichodelitschia</taxon>
    </lineage>
</organism>
<keyword evidence="7" id="KW-0119">Carbohydrate metabolism</keyword>
<dbReference type="InterPro" id="IPR043595">
    <property type="entry name" value="FaeB/C/D"/>
</dbReference>
<dbReference type="PANTHER" id="PTHR38050">
    <property type="match status" value="1"/>
</dbReference>
<evidence type="ECO:0000256" key="1">
    <source>
        <dbReference type="ARBA" id="ARBA00004613"/>
    </source>
</evidence>
<accession>A0A6G1I9X5</accession>
<dbReference type="Proteomes" id="UP000799640">
    <property type="component" value="Unassembled WGS sequence"/>
</dbReference>
<evidence type="ECO:0000256" key="7">
    <source>
        <dbReference type="ARBA" id="ARBA00023277"/>
    </source>
</evidence>
<comment type="subcellular location">
    <subcellularLocation>
        <location evidence="1">Secreted</location>
    </subcellularLocation>
</comment>
<evidence type="ECO:0000256" key="2">
    <source>
        <dbReference type="ARBA" id="ARBA00013091"/>
    </source>
</evidence>
<dbReference type="GO" id="GO:0045493">
    <property type="term" value="P:xylan catabolic process"/>
    <property type="evidence" value="ECO:0007669"/>
    <property type="project" value="UniProtKB-KW"/>
</dbReference>
<reference evidence="12" key="1">
    <citation type="journal article" date="2020" name="Stud. Mycol.">
        <title>101 Dothideomycetes genomes: a test case for predicting lifestyles and emergence of pathogens.</title>
        <authorList>
            <person name="Haridas S."/>
            <person name="Albert R."/>
            <person name="Binder M."/>
            <person name="Bloem J."/>
            <person name="Labutti K."/>
            <person name="Salamov A."/>
            <person name="Andreopoulos B."/>
            <person name="Baker S."/>
            <person name="Barry K."/>
            <person name="Bills G."/>
            <person name="Bluhm B."/>
            <person name="Cannon C."/>
            <person name="Castanera R."/>
            <person name="Culley D."/>
            <person name="Daum C."/>
            <person name="Ezra D."/>
            <person name="Gonzalez J."/>
            <person name="Henrissat B."/>
            <person name="Kuo A."/>
            <person name="Liang C."/>
            <person name="Lipzen A."/>
            <person name="Lutzoni F."/>
            <person name="Magnuson J."/>
            <person name="Mondo S."/>
            <person name="Nolan M."/>
            <person name="Ohm R."/>
            <person name="Pangilinan J."/>
            <person name="Park H.-J."/>
            <person name="Ramirez L."/>
            <person name="Alfaro M."/>
            <person name="Sun H."/>
            <person name="Tritt A."/>
            <person name="Yoshinaga Y."/>
            <person name="Zwiers L.-H."/>
            <person name="Turgeon B."/>
            <person name="Goodwin S."/>
            <person name="Spatafora J."/>
            <person name="Crous P."/>
            <person name="Grigoriev I."/>
        </authorList>
    </citation>
    <scope>NUCLEOTIDE SEQUENCE</scope>
    <source>
        <strain evidence="12">CBS 262.69</strain>
    </source>
</reference>
<keyword evidence="3" id="KW-0964">Secreted</keyword>
<keyword evidence="6" id="KW-0378">Hydrolase</keyword>
<gene>
    <name evidence="12" type="ORF">EJ06DRAFT_525419</name>
</gene>
<dbReference type="PANTHER" id="PTHR38050:SF2">
    <property type="entry name" value="FERULOYL ESTERASE C-RELATED"/>
    <property type="match status" value="1"/>
</dbReference>
<protein>
    <recommendedName>
        <fullName evidence="2">feruloyl esterase</fullName>
        <ecNumber evidence="2">3.1.1.73</ecNumber>
    </recommendedName>
</protein>
<dbReference type="Gene3D" id="3.40.50.1820">
    <property type="entry name" value="alpha/beta hydrolase"/>
    <property type="match status" value="1"/>
</dbReference>
<keyword evidence="4" id="KW-0858">Xylan degradation</keyword>
<name>A0A6G1I9X5_9PEZI</name>
<evidence type="ECO:0000256" key="9">
    <source>
        <dbReference type="ARBA" id="ARBA00034075"/>
    </source>
</evidence>
<dbReference type="OrthoDB" id="424610at2759"/>